<organism evidence="1 2">
    <name type="scientific">Bacillus methanolicus (strain MGA3 / ATCC 53907)</name>
    <dbReference type="NCBI Taxonomy" id="796606"/>
    <lineage>
        <taxon>Bacteria</taxon>
        <taxon>Bacillati</taxon>
        <taxon>Bacillota</taxon>
        <taxon>Bacilli</taxon>
        <taxon>Bacillales</taxon>
        <taxon>Bacillaceae</taxon>
        <taxon>Bacillus</taxon>
    </lineage>
</organism>
<dbReference type="HOGENOM" id="CLU_127026_0_0_9"/>
<protein>
    <recommendedName>
        <fullName evidence="3">DUF2777 domain-containing protein</fullName>
    </recommendedName>
</protein>
<dbReference type="AlphaFoldDB" id="I3E7K9"/>
<sequence length="191" mass="23074">MNRHQRLKLFEHQMRAFNEGTVEYINGQWVFFDRETEEASILDDLLHREIEVFRYNRWKKGILFEDGKIGLKDEIHYLKDQDLIRIRKNLIFALDQLLNEINDEAFIQFVTSLNSLQFSIYDCIYCYNHLDFLGDLARKSGVNFMVFDNQDQICAVQHHFFYYEKMNDRFEFTLNTGKRMVIEKYLPDTKG</sequence>
<reference evidence="1 2" key="1">
    <citation type="journal article" date="2015" name="BMC Genomics">
        <title>Transcriptome analysis of thermophilic methylotrophic Bacillus methanolicus MGA3 using RNA-sequencing provides detailed insights into its previously uncharted transcriptional landscape.</title>
        <authorList>
            <person name="Irla M."/>
            <person name="Neshat A."/>
            <person name="Brautaset T."/>
            <person name="Ruckert C."/>
            <person name="Kalinowski J."/>
            <person name="Wendisch V.F."/>
        </authorList>
    </citation>
    <scope>NUCLEOTIDE SEQUENCE [LARGE SCALE GENOMIC DNA]</scope>
    <source>
        <strain evidence="2">MGA3 / ATCC 53907</strain>
    </source>
</reference>
<keyword evidence="2" id="KW-1185">Reference proteome</keyword>
<gene>
    <name evidence="1" type="ORF">BMMGA3_04330</name>
</gene>
<name>I3E7K9_BACMM</name>
<dbReference type="EMBL" id="CP007739">
    <property type="protein sequence ID" value="AIE59306.1"/>
    <property type="molecule type" value="Genomic_DNA"/>
</dbReference>
<dbReference type="Pfam" id="PF10949">
    <property type="entry name" value="DUF2777"/>
    <property type="match status" value="1"/>
</dbReference>
<evidence type="ECO:0000313" key="2">
    <source>
        <dbReference type="Proteomes" id="UP000027602"/>
    </source>
</evidence>
<dbReference type="Proteomes" id="UP000027602">
    <property type="component" value="Chromosome"/>
</dbReference>
<dbReference type="OrthoDB" id="2923064at2"/>
<evidence type="ECO:0008006" key="3">
    <source>
        <dbReference type="Google" id="ProtNLM"/>
    </source>
</evidence>
<accession>I3E7K9</accession>
<proteinExistence type="predicted"/>
<dbReference type="RefSeq" id="WP_004433525.1">
    <property type="nucleotide sequence ID" value="NZ_ADWW01000002.1"/>
</dbReference>
<dbReference type="eggNOG" id="ENOG5032ZT1">
    <property type="taxonomic scope" value="Bacteria"/>
</dbReference>
<dbReference type="InterPro" id="IPR024488">
    <property type="entry name" value="DUF2777"/>
</dbReference>
<evidence type="ECO:0000313" key="1">
    <source>
        <dbReference type="EMBL" id="AIE59306.1"/>
    </source>
</evidence>
<dbReference type="KEGG" id="bmet:BMMGA3_04330"/>